<accession>A0A0P1G1V9</accession>
<dbReference type="AlphaFoldDB" id="A0A0P1G1V9"/>
<protein>
    <submittedName>
        <fullName evidence="1">Uncharacterized protein</fullName>
    </submittedName>
</protein>
<dbReference type="Proteomes" id="UP000052022">
    <property type="component" value="Unassembled WGS sequence"/>
</dbReference>
<gene>
    <name evidence="1" type="ORF">TRM7557_00560</name>
</gene>
<dbReference type="STRING" id="928856.SAMN04488049_103222"/>
<keyword evidence="2" id="KW-1185">Reference proteome</keyword>
<evidence type="ECO:0000313" key="2">
    <source>
        <dbReference type="Proteomes" id="UP000052022"/>
    </source>
</evidence>
<sequence>MGRRKDLQGLCNDLLGSFVSRNNNLDGYWALGKLQRALEEPAEDRLLFDLKPGGRVPISFQQLNRDWQANLAAQCRRRGLPLDWIAKAELAARRVSSMQLECTLTIVTDLDRVFVAQQKVFVRPHDPEREYRRAL</sequence>
<dbReference type="EMBL" id="CYSD01000012">
    <property type="protein sequence ID" value="CUH75791.1"/>
    <property type="molecule type" value="Genomic_DNA"/>
</dbReference>
<reference evidence="1 2" key="1">
    <citation type="submission" date="2015-09" db="EMBL/GenBank/DDBJ databases">
        <authorList>
            <consortium name="Swine Surveillance"/>
        </authorList>
    </citation>
    <scope>NUCLEOTIDE SEQUENCE [LARGE SCALE GENOMIC DNA]</scope>
    <source>
        <strain evidence="1 2">CECT 7557</strain>
    </source>
</reference>
<name>A0A0P1G1V9_9RHOB</name>
<organism evidence="1 2">
    <name type="scientific">Tritonibacter multivorans</name>
    <dbReference type="NCBI Taxonomy" id="928856"/>
    <lineage>
        <taxon>Bacteria</taxon>
        <taxon>Pseudomonadati</taxon>
        <taxon>Pseudomonadota</taxon>
        <taxon>Alphaproteobacteria</taxon>
        <taxon>Rhodobacterales</taxon>
        <taxon>Paracoccaceae</taxon>
        <taxon>Tritonibacter</taxon>
    </lineage>
</organism>
<evidence type="ECO:0000313" key="1">
    <source>
        <dbReference type="EMBL" id="CUH75791.1"/>
    </source>
</evidence>
<proteinExistence type="predicted"/>